<sequence length="117" mass="13679">MKSKISKAFELEFLNFVNHYIKSNGGKGPKTTEVRFMGDTIVYIIRGILTEREKKLIQSPEGQRVVVEARRVFLEMDKEHRMAKFEEFLGCKILENYESWNLEKDSASAILLLDRHL</sequence>
<reference evidence="2 3" key="1">
    <citation type="submission" date="2017-01" db="EMBL/GenBank/DDBJ databases">
        <title>Draft genome sequence of Bacillus oleronius.</title>
        <authorList>
            <person name="Allam M."/>
        </authorList>
    </citation>
    <scope>NUCLEOTIDE SEQUENCE [LARGE SCALE GENOMIC DNA]</scope>
    <source>
        <strain evidence="2 3">DSM 9356</strain>
    </source>
</reference>
<evidence type="ECO:0000313" key="2">
    <source>
        <dbReference type="EMBL" id="OOP67970.1"/>
    </source>
</evidence>
<comment type="caution">
    <text evidence="2">The sequence shown here is derived from an EMBL/GenBank/DDBJ whole genome shotgun (WGS) entry which is preliminary data.</text>
</comment>
<gene>
    <name evidence="2" type="ORF">BWZ43_13000</name>
</gene>
<proteinExistence type="predicted"/>
<feature type="domain" description="Na+-translocating membrane potential-generating system MpsC" evidence="1">
    <location>
        <begin position="9"/>
        <end position="115"/>
    </location>
</feature>
<organism evidence="2 3">
    <name type="scientific">Heyndrickxia oleronia</name>
    <dbReference type="NCBI Taxonomy" id="38875"/>
    <lineage>
        <taxon>Bacteria</taxon>
        <taxon>Bacillati</taxon>
        <taxon>Bacillota</taxon>
        <taxon>Bacilli</taxon>
        <taxon>Bacillales</taxon>
        <taxon>Bacillaceae</taxon>
        <taxon>Heyndrickxia</taxon>
    </lineage>
</organism>
<evidence type="ECO:0000259" key="1">
    <source>
        <dbReference type="Pfam" id="PF10057"/>
    </source>
</evidence>
<dbReference type="RefSeq" id="WP_078110352.1">
    <property type="nucleotide sequence ID" value="NZ_CP065424.1"/>
</dbReference>
<dbReference type="InterPro" id="IPR018745">
    <property type="entry name" value="MpsC"/>
</dbReference>
<dbReference type="EMBL" id="MTLA01000144">
    <property type="protein sequence ID" value="OOP67970.1"/>
    <property type="molecule type" value="Genomic_DNA"/>
</dbReference>
<evidence type="ECO:0000313" key="3">
    <source>
        <dbReference type="Proteomes" id="UP000189761"/>
    </source>
</evidence>
<dbReference type="Pfam" id="PF10057">
    <property type="entry name" value="MpsC"/>
    <property type="match status" value="1"/>
</dbReference>
<dbReference type="Proteomes" id="UP000189761">
    <property type="component" value="Unassembled WGS sequence"/>
</dbReference>
<keyword evidence="3" id="KW-1185">Reference proteome</keyword>
<name>A0A8E2IBM1_9BACI</name>
<accession>A0A8E2IBM1</accession>
<protein>
    <recommendedName>
        <fullName evidence="1">Na+-translocating membrane potential-generating system MpsC domain-containing protein</fullName>
    </recommendedName>
</protein>
<dbReference type="AlphaFoldDB" id="A0A8E2IBM1"/>